<accession>A0A6H5GTW2</accession>
<keyword evidence="2" id="KW-0472">Membrane</keyword>
<evidence type="ECO:0000256" key="2">
    <source>
        <dbReference type="SAM" id="Phobius"/>
    </source>
</evidence>
<feature type="region of interest" description="Disordered" evidence="1">
    <location>
        <begin position="47"/>
        <end position="83"/>
    </location>
</feature>
<name>A0A6H5GTW2_9HEMI</name>
<dbReference type="Proteomes" id="UP000479000">
    <property type="component" value="Unassembled WGS sequence"/>
</dbReference>
<sequence length="460" mass="51599">MTLYEKHTAHQSQPFLGTISRSKKRDSVHPGGTPTLEFIPNGLHGFFSQPVEQNKPNKNKTKPETKTNKIKTKNNDSTLDDSNTSTYSVNMEVKISTYYASPEVAVLLHLKANPDGKRAREREDGQIIMIYYIIIMSVCSSRVLVIVYSRGSAMERRLLLVLCLGFLAAASAMPVDDNETSPSQEENTVSGKEEITLVDKLNSRCSKREASACLMLKLVTYVNRLIKKADIPLTESLQVTQVSEVASETIGFASARDSISDEEAVGDLIAQKVYAFVKSRALRWNVADGADLVLSATPEKDGALEFDLALREQQKETGLRKYLFERSRQCLLPQLQHSRLSSTFWRVNGSIGIVLKSRIGTELQKKLFLVHIYSESLPGQVWRRGCWPIINSAVHSSAGLSPTRLFLGREVNTPLLLRWDISYSDHQNETAQTDIWKQALEIPKAAHSRMKRQYDSTHAK</sequence>
<dbReference type="PANTHER" id="PTHR21879:SF3">
    <property type="entry name" value="FI03378P"/>
    <property type="match status" value="1"/>
</dbReference>
<protein>
    <submittedName>
        <fullName evidence="3">Uncharacterized protein</fullName>
    </submittedName>
</protein>
<feature type="transmembrane region" description="Helical" evidence="2">
    <location>
        <begin position="129"/>
        <end position="149"/>
    </location>
</feature>
<dbReference type="AlphaFoldDB" id="A0A6H5GTW2"/>
<dbReference type="PANTHER" id="PTHR21879">
    <property type="entry name" value="FI03362P-RELATED-RELATED"/>
    <property type="match status" value="1"/>
</dbReference>
<dbReference type="OrthoDB" id="6630571at2759"/>
<organism evidence="3 4">
    <name type="scientific">Nesidiocoris tenuis</name>
    <dbReference type="NCBI Taxonomy" id="355587"/>
    <lineage>
        <taxon>Eukaryota</taxon>
        <taxon>Metazoa</taxon>
        <taxon>Ecdysozoa</taxon>
        <taxon>Arthropoda</taxon>
        <taxon>Hexapoda</taxon>
        <taxon>Insecta</taxon>
        <taxon>Pterygota</taxon>
        <taxon>Neoptera</taxon>
        <taxon>Paraneoptera</taxon>
        <taxon>Hemiptera</taxon>
        <taxon>Heteroptera</taxon>
        <taxon>Panheteroptera</taxon>
        <taxon>Cimicomorpha</taxon>
        <taxon>Miridae</taxon>
        <taxon>Dicyphina</taxon>
        <taxon>Nesidiocoris</taxon>
    </lineage>
</organism>
<keyword evidence="4" id="KW-1185">Reference proteome</keyword>
<gene>
    <name evidence="3" type="ORF">NTEN_LOCUS12300</name>
</gene>
<feature type="non-terminal residue" evidence="3">
    <location>
        <position position="460"/>
    </location>
</feature>
<dbReference type="InterPro" id="IPR012464">
    <property type="entry name" value="DUF1676"/>
</dbReference>
<evidence type="ECO:0000313" key="4">
    <source>
        <dbReference type="Proteomes" id="UP000479000"/>
    </source>
</evidence>
<dbReference type="GO" id="GO:0016020">
    <property type="term" value="C:membrane"/>
    <property type="evidence" value="ECO:0007669"/>
    <property type="project" value="TreeGrafter"/>
</dbReference>
<dbReference type="Pfam" id="PF07898">
    <property type="entry name" value="DUF1676"/>
    <property type="match status" value="1"/>
</dbReference>
<evidence type="ECO:0000313" key="3">
    <source>
        <dbReference type="EMBL" id="CAB0006851.1"/>
    </source>
</evidence>
<keyword evidence="2" id="KW-1133">Transmembrane helix</keyword>
<proteinExistence type="predicted"/>
<evidence type="ECO:0000256" key="1">
    <source>
        <dbReference type="SAM" id="MobiDB-lite"/>
    </source>
</evidence>
<dbReference type="EMBL" id="CADCXU010018476">
    <property type="protein sequence ID" value="CAB0006851.1"/>
    <property type="molecule type" value="Genomic_DNA"/>
</dbReference>
<keyword evidence="2" id="KW-0812">Transmembrane</keyword>
<reference evidence="3 4" key="1">
    <citation type="submission" date="2020-02" db="EMBL/GenBank/DDBJ databases">
        <authorList>
            <person name="Ferguson B K."/>
        </authorList>
    </citation>
    <scope>NUCLEOTIDE SEQUENCE [LARGE SCALE GENOMIC DNA]</scope>
</reference>
<feature type="region of interest" description="Disordered" evidence="1">
    <location>
        <begin position="1"/>
        <end position="35"/>
    </location>
</feature>